<evidence type="ECO:0000313" key="9">
    <source>
        <dbReference type="EMBL" id="GAA5201401.1"/>
    </source>
</evidence>
<name>A0ABP9SRJ0_9ACTN</name>
<accession>A0ABP9SRJ0</accession>
<dbReference type="InterPro" id="IPR029058">
    <property type="entry name" value="AB_hydrolase_fold"/>
</dbReference>
<feature type="compositionally biased region" description="Low complexity" evidence="8">
    <location>
        <begin position="347"/>
        <end position="361"/>
    </location>
</feature>
<keyword evidence="10" id="KW-1185">Reference proteome</keyword>
<evidence type="ECO:0000256" key="4">
    <source>
        <dbReference type="ARBA" id="ARBA00022729"/>
    </source>
</evidence>
<organism evidence="9 10">
    <name type="scientific">Rugosimonospora acidiphila</name>
    <dbReference type="NCBI Taxonomy" id="556531"/>
    <lineage>
        <taxon>Bacteria</taxon>
        <taxon>Bacillati</taxon>
        <taxon>Actinomycetota</taxon>
        <taxon>Actinomycetes</taxon>
        <taxon>Micromonosporales</taxon>
        <taxon>Micromonosporaceae</taxon>
        <taxon>Rugosimonospora</taxon>
    </lineage>
</organism>
<gene>
    <name evidence="9" type="ORF">GCM10023322_81280</name>
</gene>
<keyword evidence="6" id="KW-0119">Carbohydrate metabolism</keyword>
<evidence type="ECO:0000256" key="1">
    <source>
        <dbReference type="ARBA" id="ARBA00004613"/>
    </source>
</evidence>
<dbReference type="PANTHER" id="PTHR38050">
    <property type="match status" value="1"/>
</dbReference>
<dbReference type="SUPFAM" id="SSF53474">
    <property type="entry name" value="alpha/beta-Hydrolases"/>
    <property type="match status" value="1"/>
</dbReference>
<feature type="region of interest" description="Disordered" evidence="8">
    <location>
        <begin position="336"/>
        <end position="361"/>
    </location>
</feature>
<keyword evidence="2" id="KW-0964">Secreted</keyword>
<dbReference type="Proteomes" id="UP001501570">
    <property type="component" value="Unassembled WGS sequence"/>
</dbReference>
<evidence type="ECO:0000256" key="2">
    <source>
        <dbReference type="ARBA" id="ARBA00022525"/>
    </source>
</evidence>
<comment type="caution">
    <text evidence="9">The sequence shown here is derived from an EMBL/GenBank/DDBJ whole genome shotgun (WGS) entry which is preliminary data.</text>
</comment>
<evidence type="ECO:0000256" key="6">
    <source>
        <dbReference type="ARBA" id="ARBA00023277"/>
    </source>
</evidence>
<keyword evidence="7" id="KW-0624">Polysaccharide degradation</keyword>
<keyword evidence="5" id="KW-0378">Hydrolase</keyword>
<proteinExistence type="predicted"/>
<evidence type="ECO:0000313" key="10">
    <source>
        <dbReference type="Proteomes" id="UP001501570"/>
    </source>
</evidence>
<evidence type="ECO:0000256" key="3">
    <source>
        <dbReference type="ARBA" id="ARBA00022651"/>
    </source>
</evidence>
<evidence type="ECO:0000256" key="7">
    <source>
        <dbReference type="ARBA" id="ARBA00023326"/>
    </source>
</evidence>
<dbReference type="PANTHER" id="PTHR38050:SF2">
    <property type="entry name" value="FERULOYL ESTERASE C-RELATED"/>
    <property type="match status" value="1"/>
</dbReference>
<dbReference type="InterPro" id="IPR010126">
    <property type="entry name" value="Esterase_phb"/>
</dbReference>
<dbReference type="Pfam" id="PF10503">
    <property type="entry name" value="Esterase_PHB"/>
    <property type="match status" value="1"/>
</dbReference>
<dbReference type="Gene3D" id="3.40.50.1820">
    <property type="entry name" value="alpha/beta hydrolase"/>
    <property type="match status" value="1"/>
</dbReference>
<reference evidence="10" key="1">
    <citation type="journal article" date="2019" name="Int. J. Syst. Evol. Microbiol.">
        <title>The Global Catalogue of Microorganisms (GCM) 10K type strain sequencing project: providing services to taxonomists for standard genome sequencing and annotation.</title>
        <authorList>
            <consortium name="The Broad Institute Genomics Platform"/>
            <consortium name="The Broad Institute Genome Sequencing Center for Infectious Disease"/>
            <person name="Wu L."/>
            <person name="Ma J."/>
        </authorList>
    </citation>
    <scope>NUCLEOTIDE SEQUENCE [LARGE SCALE GENOMIC DNA]</scope>
    <source>
        <strain evidence="10">JCM 18304</strain>
    </source>
</reference>
<sequence>MGALGPAARRSRGAAAALVIALGLLVGGAAGCDPGRSAPVGRPSPIALAAPAASAVTADGVGERTATAGCGRAAAPGQVTITEAIAGRQRTVRVRIPPGYTGKRPLPLLLNLHGTGSTAAKQERASGLDATADEHGFVVAYPQAARHSGGGFAWNIPGTPSFASRGPNDVAYLGDVVRLLGERYCVDTGRVYASGFSGGARMASQLACTPPVRLAGLVAVSGIRAPSGCHPSGGAVPVLAFHGTADRTNPYHGHGQPYWTYSVPVAAARWARYDGCPAGAATGRPFPGVTVTSYRGCRDGGTVELYTLAGKGHRWPPASGAFRPNEILWQFLSGQGRPAPSIPPDPSALSALPRPPASRSGAIRSCAGSGC</sequence>
<evidence type="ECO:0000256" key="8">
    <source>
        <dbReference type="SAM" id="MobiDB-lite"/>
    </source>
</evidence>
<dbReference type="EMBL" id="BAABJQ010000050">
    <property type="protein sequence ID" value="GAA5201401.1"/>
    <property type="molecule type" value="Genomic_DNA"/>
</dbReference>
<dbReference type="InterPro" id="IPR043595">
    <property type="entry name" value="FaeB/C/D"/>
</dbReference>
<protein>
    <submittedName>
        <fullName evidence="9">PHB depolymerase family esterase</fullName>
    </submittedName>
</protein>
<evidence type="ECO:0000256" key="5">
    <source>
        <dbReference type="ARBA" id="ARBA00022801"/>
    </source>
</evidence>
<keyword evidence="4" id="KW-0732">Signal</keyword>
<comment type="subcellular location">
    <subcellularLocation>
        <location evidence="1">Secreted</location>
    </subcellularLocation>
</comment>
<keyword evidence="3" id="KW-0858">Xylan degradation</keyword>